<dbReference type="EMBL" id="CM000838">
    <property type="protein sequence ID" value="KRH57948.1"/>
    <property type="molecule type" value="Genomic_DNA"/>
</dbReference>
<organism evidence="1">
    <name type="scientific">Glycine max</name>
    <name type="common">Soybean</name>
    <name type="synonym">Glycine hispida</name>
    <dbReference type="NCBI Taxonomy" id="3847"/>
    <lineage>
        <taxon>Eukaryota</taxon>
        <taxon>Viridiplantae</taxon>
        <taxon>Streptophyta</taxon>
        <taxon>Embryophyta</taxon>
        <taxon>Tracheophyta</taxon>
        <taxon>Spermatophyta</taxon>
        <taxon>Magnoliopsida</taxon>
        <taxon>eudicotyledons</taxon>
        <taxon>Gunneridae</taxon>
        <taxon>Pentapetalae</taxon>
        <taxon>rosids</taxon>
        <taxon>fabids</taxon>
        <taxon>Fabales</taxon>
        <taxon>Fabaceae</taxon>
        <taxon>Papilionoideae</taxon>
        <taxon>50 kb inversion clade</taxon>
        <taxon>NPAAA clade</taxon>
        <taxon>indigoferoid/millettioid clade</taxon>
        <taxon>Phaseoleae</taxon>
        <taxon>Glycine</taxon>
        <taxon>Glycine subgen. Soja</taxon>
    </lineage>
</organism>
<reference evidence="2" key="2">
    <citation type="submission" date="2018-02" db="UniProtKB">
        <authorList>
            <consortium name="EnsemblPlants"/>
        </authorList>
    </citation>
    <scope>IDENTIFICATION</scope>
    <source>
        <strain evidence="2">Williams 82</strain>
    </source>
</reference>
<dbReference type="Gramene" id="KRH57948">
    <property type="protein sequence ID" value="KRH57948"/>
    <property type="gene ID" value="GLYMA_05G095200"/>
</dbReference>
<evidence type="ECO:0000313" key="1">
    <source>
        <dbReference type="EMBL" id="KRH57948.1"/>
    </source>
</evidence>
<dbReference type="ExpressionAtlas" id="A0A0R0JSV9">
    <property type="expression patterns" value="differential"/>
</dbReference>
<dbReference type="PANTHER" id="PTHR46929">
    <property type="entry name" value="EXPRESSED PROTEIN"/>
    <property type="match status" value="1"/>
</dbReference>
<dbReference type="EnsemblPlants" id="KRH57948">
    <property type="protein sequence ID" value="KRH57948"/>
    <property type="gene ID" value="GLYMA_05G095200"/>
</dbReference>
<dbReference type="AlphaFoldDB" id="A0A0R0JSV9"/>
<reference evidence="1 2" key="1">
    <citation type="journal article" date="2010" name="Nature">
        <title>Genome sequence of the palaeopolyploid soybean.</title>
        <authorList>
            <person name="Schmutz J."/>
            <person name="Cannon S.B."/>
            <person name="Schlueter J."/>
            <person name="Ma J."/>
            <person name="Mitros T."/>
            <person name="Nelson W."/>
            <person name="Hyten D.L."/>
            <person name="Song Q."/>
            <person name="Thelen J.J."/>
            <person name="Cheng J."/>
            <person name="Xu D."/>
            <person name="Hellsten U."/>
            <person name="May G.D."/>
            <person name="Yu Y."/>
            <person name="Sakurai T."/>
            <person name="Umezawa T."/>
            <person name="Bhattacharyya M.K."/>
            <person name="Sandhu D."/>
            <person name="Valliyodan B."/>
            <person name="Lindquist E."/>
            <person name="Peto M."/>
            <person name="Grant D."/>
            <person name="Shu S."/>
            <person name="Goodstein D."/>
            <person name="Barry K."/>
            <person name="Futrell-Griggs M."/>
            <person name="Abernathy B."/>
            <person name="Du J."/>
            <person name="Tian Z."/>
            <person name="Zhu L."/>
            <person name="Gill N."/>
            <person name="Joshi T."/>
            <person name="Libault M."/>
            <person name="Sethuraman A."/>
            <person name="Zhang X.-C."/>
            <person name="Shinozaki K."/>
            <person name="Nguyen H.T."/>
            <person name="Wing R.A."/>
            <person name="Cregan P."/>
            <person name="Specht J."/>
            <person name="Grimwood J."/>
            <person name="Rokhsar D."/>
            <person name="Stacey G."/>
            <person name="Shoemaker R.C."/>
            <person name="Jackson S.A."/>
        </authorList>
    </citation>
    <scope>NUCLEOTIDE SEQUENCE [LARGE SCALE GENOMIC DNA]</scope>
    <source>
        <strain evidence="2">cv. Williams 82</strain>
        <tissue evidence="1">Callus</tissue>
    </source>
</reference>
<accession>A0A0R0JSV9</accession>
<dbReference type="OrthoDB" id="640899at2759"/>
<name>A0A0R0JSV9_SOYBN</name>
<gene>
    <name evidence="1" type="ORF">GLYMA_05G095200</name>
</gene>
<dbReference type="PANTHER" id="PTHR46929:SF3">
    <property type="entry name" value="MYB_SANT-LIKE DOMAIN-CONTAINING PROTEIN"/>
    <property type="match status" value="1"/>
</dbReference>
<evidence type="ECO:0000313" key="2">
    <source>
        <dbReference type="EnsemblPlants" id="KRH57948"/>
    </source>
</evidence>
<protein>
    <submittedName>
        <fullName evidence="1 2">Uncharacterized protein</fullName>
    </submittedName>
</protein>
<evidence type="ECO:0000313" key="3">
    <source>
        <dbReference type="Proteomes" id="UP000008827"/>
    </source>
</evidence>
<reference evidence="1" key="3">
    <citation type="submission" date="2018-07" db="EMBL/GenBank/DDBJ databases">
        <title>WGS assembly of Glycine max.</title>
        <authorList>
            <person name="Schmutz J."/>
            <person name="Cannon S."/>
            <person name="Schlueter J."/>
            <person name="Ma J."/>
            <person name="Mitros T."/>
            <person name="Nelson W."/>
            <person name="Hyten D."/>
            <person name="Song Q."/>
            <person name="Thelen J."/>
            <person name="Cheng J."/>
            <person name="Xu D."/>
            <person name="Hellsten U."/>
            <person name="May G."/>
            <person name="Yu Y."/>
            <person name="Sakurai T."/>
            <person name="Umezawa T."/>
            <person name="Bhattacharyya M."/>
            <person name="Sandhu D."/>
            <person name="Valliyodan B."/>
            <person name="Lindquist E."/>
            <person name="Peto M."/>
            <person name="Grant D."/>
            <person name="Shu S."/>
            <person name="Goodstein D."/>
            <person name="Barry K."/>
            <person name="Futrell-Griggs M."/>
            <person name="Abernathy B."/>
            <person name="Du J."/>
            <person name="Tian Z."/>
            <person name="Zhu L."/>
            <person name="Gill N."/>
            <person name="Joshi T."/>
            <person name="Libault M."/>
            <person name="Sethuraman A."/>
            <person name="Zhang X."/>
            <person name="Shinozaki K."/>
            <person name="Nguyen H."/>
            <person name="Wing R."/>
            <person name="Cregan P."/>
            <person name="Specht J."/>
            <person name="Grimwood J."/>
            <person name="Rokhsar D."/>
            <person name="Stacey G."/>
            <person name="Shoemaker R."/>
            <person name="Jackson S."/>
        </authorList>
    </citation>
    <scope>NUCLEOTIDE SEQUENCE</scope>
    <source>
        <tissue evidence="1">Callus</tissue>
    </source>
</reference>
<sequence>MITVENEIAWNEYVKSHEEAKQFRFKVIPNWDDIVDLCTKDKATRLGVENALDTYDIMSKEATEDEVIHGVSIDIEGPSSTTRKTFTQVRVKRKKG</sequence>
<keyword evidence="3" id="KW-1185">Reference proteome</keyword>
<dbReference type="Proteomes" id="UP000008827">
    <property type="component" value="Chromosome 5"/>
</dbReference>
<proteinExistence type="predicted"/>